<evidence type="ECO:0000313" key="1">
    <source>
        <dbReference type="EMBL" id="AWR95196.1"/>
    </source>
</evidence>
<evidence type="ECO:0000313" key="2">
    <source>
        <dbReference type="Proteomes" id="UP000248044"/>
    </source>
</evidence>
<name>A0A2U9IGT6_9CREN</name>
<proteinExistence type="predicted"/>
<dbReference type="GeneID" id="36832870"/>
<dbReference type="RefSeq" id="WP_110271077.1">
    <property type="nucleotide sequence ID" value="NZ_CP029289.2"/>
</dbReference>
<reference evidence="1 2" key="1">
    <citation type="submission" date="2018-05" db="EMBL/GenBank/DDBJ databases">
        <title>Complete Genome Sequences of Extremely Thermoacidophilic, Metal-Mobilizing Type-Strain Members of the Archaeal Family Sulfolobaceae: Acidianus brierleyi DSM-1651T, Acidianus sulfidivorans DSM-18786T, Metallosphaera hakonensis DSM-7519T, and Metallosphaera prunae DSM-10039T.</title>
        <authorList>
            <person name="Counts J.A."/>
            <person name="Kelly R.M."/>
        </authorList>
    </citation>
    <scope>NUCLEOTIDE SEQUENCE [LARGE SCALE GENOMIC DNA]</scope>
    <source>
        <strain evidence="1 2">DSM 1651</strain>
    </source>
</reference>
<gene>
    <name evidence="1" type="ORF">DFR85_11900</name>
</gene>
<organism evidence="1 2">
    <name type="scientific">Acidianus brierleyi</name>
    <dbReference type="NCBI Taxonomy" id="41673"/>
    <lineage>
        <taxon>Archaea</taxon>
        <taxon>Thermoproteota</taxon>
        <taxon>Thermoprotei</taxon>
        <taxon>Sulfolobales</taxon>
        <taxon>Sulfolobaceae</taxon>
        <taxon>Acidianus</taxon>
    </lineage>
</organism>
<keyword evidence="2" id="KW-1185">Reference proteome</keyword>
<dbReference type="OrthoDB" id="34684at2157"/>
<dbReference type="EMBL" id="CP029289">
    <property type="protein sequence ID" value="AWR95196.1"/>
    <property type="molecule type" value="Genomic_DNA"/>
</dbReference>
<dbReference type="Proteomes" id="UP000248044">
    <property type="component" value="Chromosome"/>
</dbReference>
<dbReference type="AlphaFoldDB" id="A0A2U9IGT6"/>
<sequence>MRLFGINVDSLITPETRFIVTKKRFLSSFGDEYPSFISLNEDKKIIRELIILSKPFFKGHEIQLGYEYSLTSNVDGKLNSLVGSNKIVLGIKAKKMSYGITTELRFLGIKNKPSKLLIMHDVPIVASNRKELLANIKDFMAEWASITINNIPCIINGFEKVKIKVNTIDVDYASFLL</sequence>
<dbReference type="KEGG" id="abri:DFR85_11900"/>
<protein>
    <submittedName>
        <fullName evidence="1">Uncharacterized protein</fullName>
    </submittedName>
</protein>
<accession>A0A2U9IGT6</accession>